<protein>
    <submittedName>
        <fullName evidence="1">Uncharacterized protein</fullName>
    </submittedName>
</protein>
<dbReference type="RefSeq" id="WP_066213663.1">
    <property type="nucleotide sequence ID" value="NZ_CP049819.1"/>
</dbReference>
<keyword evidence="2" id="KW-1185">Reference proteome</keyword>
<organism evidence="1 2">
    <name type="scientific">Arthrobacter woluwensis</name>
    <dbReference type="NCBI Taxonomy" id="156980"/>
    <lineage>
        <taxon>Bacteria</taxon>
        <taxon>Bacillati</taxon>
        <taxon>Actinomycetota</taxon>
        <taxon>Actinomycetes</taxon>
        <taxon>Micrococcales</taxon>
        <taxon>Micrococcaceae</taxon>
        <taxon>Arthrobacter</taxon>
    </lineage>
</organism>
<name>A0A1H4K7X8_9MICC</name>
<dbReference type="AlphaFoldDB" id="A0A1H4K7X8"/>
<dbReference type="EMBL" id="FNSN01000003">
    <property type="protein sequence ID" value="SEB54215.1"/>
    <property type="molecule type" value="Genomic_DNA"/>
</dbReference>
<gene>
    <name evidence="1" type="ORF">SAMN04489745_0531</name>
</gene>
<reference evidence="1 2" key="1">
    <citation type="submission" date="2016-10" db="EMBL/GenBank/DDBJ databases">
        <authorList>
            <person name="de Groot N.N."/>
        </authorList>
    </citation>
    <scope>NUCLEOTIDE SEQUENCE [LARGE SCALE GENOMIC DNA]</scope>
    <source>
        <strain evidence="1 2">DSM 10495</strain>
    </source>
</reference>
<evidence type="ECO:0000313" key="1">
    <source>
        <dbReference type="EMBL" id="SEB54215.1"/>
    </source>
</evidence>
<dbReference type="Proteomes" id="UP000182652">
    <property type="component" value="Unassembled WGS sequence"/>
</dbReference>
<sequence>MTARTLISSLHQLRRGDHVEAERFHLMPRTTFVRRGQVQDIAPGLGVVWIRDEETGQRRVLDSQDYQLWRVA</sequence>
<dbReference type="STRING" id="156980.SAMN04489745_0531"/>
<accession>A0A1H4K7X8</accession>
<dbReference type="OrthoDB" id="4965063at2"/>
<proteinExistence type="predicted"/>
<evidence type="ECO:0000313" key="2">
    <source>
        <dbReference type="Proteomes" id="UP000182652"/>
    </source>
</evidence>